<dbReference type="EMBL" id="LHQQ01000422">
    <property type="protein sequence ID" value="KOS36592.1"/>
    <property type="molecule type" value="Genomic_DNA"/>
</dbReference>
<gene>
    <name evidence="1" type="ORF">ACN38_g12653</name>
</gene>
<reference evidence="1 2" key="1">
    <citation type="submission" date="2015-08" db="EMBL/GenBank/DDBJ databases">
        <title>Genome sequencing of Penicillium nordicum.</title>
        <authorList>
            <person name="Nguyen H.D."/>
            <person name="Seifert K.A."/>
        </authorList>
    </citation>
    <scope>NUCLEOTIDE SEQUENCE [LARGE SCALE GENOMIC DNA]</scope>
    <source>
        <strain evidence="1 2">DAOMC 185683</strain>
    </source>
</reference>
<protein>
    <submittedName>
        <fullName evidence="1">Uncharacterized protein</fullName>
    </submittedName>
</protein>
<comment type="caution">
    <text evidence="1">The sequence shown here is derived from an EMBL/GenBank/DDBJ whole genome shotgun (WGS) entry which is preliminary data.</text>
</comment>
<dbReference type="Proteomes" id="UP000037696">
    <property type="component" value="Unassembled WGS sequence"/>
</dbReference>
<organism evidence="1 2">
    <name type="scientific">Penicillium nordicum</name>
    <dbReference type="NCBI Taxonomy" id="229535"/>
    <lineage>
        <taxon>Eukaryota</taxon>
        <taxon>Fungi</taxon>
        <taxon>Dikarya</taxon>
        <taxon>Ascomycota</taxon>
        <taxon>Pezizomycotina</taxon>
        <taxon>Eurotiomycetes</taxon>
        <taxon>Eurotiomycetidae</taxon>
        <taxon>Eurotiales</taxon>
        <taxon>Aspergillaceae</taxon>
        <taxon>Penicillium</taxon>
    </lineage>
</organism>
<accession>A0A0M9W9R7</accession>
<dbReference type="AlphaFoldDB" id="A0A0M9W9R7"/>
<evidence type="ECO:0000313" key="1">
    <source>
        <dbReference type="EMBL" id="KOS36592.1"/>
    </source>
</evidence>
<keyword evidence="2" id="KW-1185">Reference proteome</keyword>
<name>A0A0M9W9R7_9EURO</name>
<sequence>MQMEKPCSQIRYVESGRRERREKGRERETIYYLPRYCPMWVRGLWHPTCSLSRHGAVVRSRLPILNEVTDQSDPLNHFSVILPSVFTGYSHFKSNPLFHPSSPIPGIYRLSRRVMRSKTL</sequence>
<proteinExistence type="predicted"/>
<evidence type="ECO:0000313" key="2">
    <source>
        <dbReference type="Proteomes" id="UP000037696"/>
    </source>
</evidence>